<feature type="compositionally biased region" description="Polar residues" evidence="1">
    <location>
        <begin position="71"/>
        <end position="89"/>
    </location>
</feature>
<sequence length="89" mass="9927">MTRTLSCSDINFKNNSESNAYSDDEKLNDPFESSTQPWTTSPSMYRASAMNDDDFTDDDAVTGKRNHAARSRTSPGPRNCAISRNLTIE</sequence>
<accession>A0A2Z6N3A4</accession>
<dbReference type="AlphaFoldDB" id="A0A2Z6N3A4"/>
<dbReference type="Proteomes" id="UP000242715">
    <property type="component" value="Unassembled WGS sequence"/>
</dbReference>
<name>A0A2Z6N3A4_TRISU</name>
<keyword evidence="3" id="KW-1185">Reference proteome</keyword>
<gene>
    <name evidence="2" type="ORF">TSUD_370610</name>
</gene>
<feature type="compositionally biased region" description="Acidic residues" evidence="1">
    <location>
        <begin position="51"/>
        <end position="60"/>
    </location>
</feature>
<reference evidence="3" key="1">
    <citation type="journal article" date="2017" name="Front. Plant Sci.">
        <title>Climate Clever Clovers: New Paradigm to Reduce the Environmental Footprint of Ruminants by Breeding Low Methanogenic Forages Utilizing Haplotype Variation.</title>
        <authorList>
            <person name="Kaur P."/>
            <person name="Appels R."/>
            <person name="Bayer P.E."/>
            <person name="Keeble-Gagnere G."/>
            <person name="Wang J."/>
            <person name="Hirakawa H."/>
            <person name="Shirasawa K."/>
            <person name="Vercoe P."/>
            <person name="Stefanova K."/>
            <person name="Durmic Z."/>
            <person name="Nichols P."/>
            <person name="Revell C."/>
            <person name="Isobe S.N."/>
            <person name="Edwards D."/>
            <person name="Erskine W."/>
        </authorList>
    </citation>
    <scope>NUCLEOTIDE SEQUENCE [LARGE SCALE GENOMIC DNA]</scope>
    <source>
        <strain evidence="3">cv. Daliak</strain>
    </source>
</reference>
<evidence type="ECO:0000313" key="3">
    <source>
        <dbReference type="Proteomes" id="UP000242715"/>
    </source>
</evidence>
<feature type="compositionally biased region" description="Polar residues" evidence="1">
    <location>
        <begin position="1"/>
        <end position="21"/>
    </location>
</feature>
<evidence type="ECO:0000256" key="1">
    <source>
        <dbReference type="SAM" id="MobiDB-lite"/>
    </source>
</evidence>
<organism evidence="2 3">
    <name type="scientific">Trifolium subterraneum</name>
    <name type="common">Subterranean clover</name>
    <dbReference type="NCBI Taxonomy" id="3900"/>
    <lineage>
        <taxon>Eukaryota</taxon>
        <taxon>Viridiplantae</taxon>
        <taxon>Streptophyta</taxon>
        <taxon>Embryophyta</taxon>
        <taxon>Tracheophyta</taxon>
        <taxon>Spermatophyta</taxon>
        <taxon>Magnoliopsida</taxon>
        <taxon>eudicotyledons</taxon>
        <taxon>Gunneridae</taxon>
        <taxon>Pentapetalae</taxon>
        <taxon>rosids</taxon>
        <taxon>fabids</taxon>
        <taxon>Fabales</taxon>
        <taxon>Fabaceae</taxon>
        <taxon>Papilionoideae</taxon>
        <taxon>50 kb inversion clade</taxon>
        <taxon>NPAAA clade</taxon>
        <taxon>Hologalegina</taxon>
        <taxon>IRL clade</taxon>
        <taxon>Trifolieae</taxon>
        <taxon>Trifolium</taxon>
    </lineage>
</organism>
<proteinExistence type="predicted"/>
<evidence type="ECO:0000313" key="2">
    <source>
        <dbReference type="EMBL" id="GAU31412.1"/>
    </source>
</evidence>
<feature type="region of interest" description="Disordered" evidence="1">
    <location>
        <begin position="1"/>
        <end position="89"/>
    </location>
</feature>
<dbReference type="EMBL" id="DF973454">
    <property type="protein sequence ID" value="GAU31412.1"/>
    <property type="molecule type" value="Genomic_DNA"/>
</dbReference>
<protein>
    <submittedName>
        <fullName evidence="2">Uncharacterized protein</fullName>
    </submittedName>
</protein>
<feature type="compositionally biased region" description="Polar residues" evidence="1">
    <location>
        <begin position="31"/>
        <end position="43"/>
    </location>
</feature>